<sequence>MEKWTEKPSDTQPHDLILEGRSKLTVTGVRRVIRCEPDGAAIETSRGILNLVGAELSVTALDLDLGEARLAGRIDALEYTEKRTPGGFLRRLAR</sequence>
<dbReference type="InterPro" id="IPR038705">
    <property type="entry name" value="YabP_sf"/>
</dbReference>
<name>A0AA37IY31_9FIRM</name>
<dbReference type="InterPro" id="IPR022476">
    <property type="entry name" value="Spore_YabP/YqfC"/>
</dbReference>
<accession>A0AA37IY31</accession>
<evidence type="ECO:0000313" key="2">
    <source>
        <dbReference type="Proteomes" id="UP001055185"/>
    </source>
</evidence>
<dbReference type="RefSeq" id="WP_238316631.1">
    <property type="nucleotide sequence ID" value="NZ_BQKV01000032.1"/>
</dbReference>
<dbReference type="Proteomes" id="UP001055185">
    <property type="component" value="Unassembled WGS sequence"/>
</dbReference>
<dbReference type="Gene3D" id="2.60.40.2000">
    <property type="match status" value="1"/>
</dbReference>
<gene>
    <name evidence="1" type="ORF">JCM17207_10590</name>
</gene>
<dbReference type="Pfam" id="PF07873">
    <property type="entry name" value="YabP"/>
    <property type="match status" value="1"/>
</dbReference>
<proteinExistence type="predicted"/>
<reference evidence="1" key="1">
    <citation type="journal article" date="2022" name="Int. J. Syst. Evol. Microbiol.">
        <title>Genome-based, phenotypic and chemotaxonomic classification of Faecalibacterium strains: proposal of three novel species Faecalibacterium duncaniae sp. nov., Faecalibacterium hattorii sp. nov. and Faecalibacterium gallinarum sp. nov. .</title>
        <authorList>
            <person name="Sakamoto M."/>
            <person name="Sakurai N."/>
            <person name="Tanno H."/>
            <person name="Iino T."/>
            <person name="Ohkuma M."/>
            <person name="Endo A."/>
        </authorList>
    </citation>
    <scope>NUCLEOTIDE SEQUENCE</scope>
    <source>
        <strain evidence="1">JCM 17207</strain>
    </source>
</reference>
<protein>
    <recommendedName>
        <fullName evidence="3">Sporulation protein</fullName>
    </recommendedName>
</protein>
<evidence type="ECO:0008006" key="3">
    <source>
        <dbReference type="Google" id="ProtNLM"/>
    </source>
</evidence>
<comment type="caution">
    <text evidence="1">The sequence shown here is derived from an EMBL/GenBank/DDBJ whole genome shotgun (WGS) entry which is preliminary data.</text>
</comment>
<keyword evidence="2" id="KW-1185">Reference proteome</keyword>
<dbReference type="EMBL" id="BQKV01000032">
    <property type="protein sequence ID" value="GJN64434.1"/>
    <property type="molecule type" value="Genomic_DNA"/>
</dbReference>
<dbReference type="AlphaFoldDB" id="A0AA37IY31"/>
<organism evidence="1 2">
    <name type="scientific">Faecalibacterium gallinarum</name>
    <dbReference type="NCBI Taxonomy" id="2903556"/>
    <lineage>
        <taxon>Bacteria</taxon>
        <taxon>Bacillati</taxon>
        <taxon>Bacillota</taxon>
        <taxon>Clostridia</taxon>
        <taxon>Eubacteriales</taxon>
        <taxon>Oscillospiraceae</taxon>
        <taxon>Faecalibacterium</taxon>
    </lineage>
</organism>
<evidence type="ECO:0000313" key="1">
    <source>
        <dbReference type="EMBL" id="GJN64434.1"/>
    </source>
</evidence>